<dbReference type="OrthoDB" id="5855819at2759"/>
<reference evidence="10 11" key="1">
    <citation type="submission" date="2014-11" db="EMBL/GenBank/DDBJ databases">
        <title>Genetic blueprint of the zoonotic pathogen Toxocara canis.</title>
        <authorList>
            <person name="Zhu X.-Q."/>
            <person name="Korhonen P.K."/>
            <person name="Cai H."/>
            <person name="Young N.D."/>
            <person name="Nejsum P."/>
            <person name="von Samson-Himmelstjerna G."/>
            <person name="Boag P.R."/>
            <person name="Tan P."/>
            <person name="Li Q."/>
            <person name="Min J."/>
            <person name="Yang Y."/>
            <person name="Wang X."/>
            <person name="Fang X."/>
            <person name="Hall R.S."/>
            <person name="Hofmann A."/>
            <person name="Sternberg P.W."/>
            <person name="Jex A.R."/>
            <person name="Gasser R.B."/>
        </authorList>
    </citation>
    <scope>NUCLEOTIDE SEQUENCE [LARGE SCALE GENOMIC DNA]</scope>
    <source>
        <strain evidence="10">PN_DK_2014</strain>
    </source>
</reference>
<evidence type="ECO:0000256" key="3">
    <source>
        <dbReference type="ARBA" id="ARBA00022475"/>
    </source>
</evidence>
<keyword evidence="3" id="KW-1003">Cell membrane</keyword>
<comment type="subcellular location">
    <subcellularLocation>
        <location evidence="1">Cell membrane</location>
        <topology evidence="1">Single-pass type I membrane protein</topology>
    </subcellularLocation>
</comment>
<keyword evidence="7 8" id="KW-0472">Membrane</keyword>
<dbReference type="InterPro" id="IPR051962">
    <property type="entry name" value="Cuticlin"/>
</dbReference>
<dbReference type="Proteomes" id="UP000031036">
    <property type="component" value="Unassembled WGS sequence"/>
</dbReference>
<gene>
    <name evidence="10" type="primary">cut-1</name>
    <name evidence="10" type="ORF">Tcan_11934</name>
</gene>
<evidence type="ECO:0000256" key="2">
    <source>
        <dbReference type="ARBA" id="ARBA00022460"/>
    </source>
</evidence>
<dbReference type="PANTHER" id="PTHR22907">
    <property type="entry name" value="GH04558P"/>
    <property type="match status" value="1"/>
</dbReference>
<evidence type="ECO:0000256" key="7">
    <source>
        <dbReference type="ARBA" id="ARBA00023136"/>
    </source>
</evidence>
<keyword evidence="5" id="KW-0732">Signal</keyword>
<dbReference type="AlphaFoldDB" id="A0A0B2V6X4"/>
<name>A0A0B2V6X4_TOXCA</name>
<keyword evidence="6 8" id="KW-1133">Transmembrane helix</keyword>
<comment type="caution">
    <text evidence="10">The sequence shown here is derived from an EMBL/GenBank/DDBJ whole genome shotgun (WGS) entry which is preliminary data.</text>
</comment>
<dbReference type="InterPro" id="IPR056953">
    <property type="entry name" value="CUT_N"/>
</dbReference>
<dbReference type="PROSITE" id="PS51034">
    <property type="entry name" value="ZP_2"/>
    <property type="match status" value="1"/>
</dbReference>
<keyword evidence="2" id="KW-0193">Cuticle</keyword>
<dbReference type="GO" id="GO:0005886">
    <property type="term" value="C:plasma membrane"/>
    <property type="evidence" value="ECO:0007669"/>
    <property type="project" value="UniProtKB-SubCell"/>
</dbReference>
<evidence type="ECO:0000256" key="6">
    <source>
        <dbReference type="ARBA" id="ARBA00022989"/>
    </source>
</evidence>
<evidence type="ECO:0000313" key="11">
    <source>
        <dbReference type="Proteomes" id="UP000031036"/>
    </source>
</evidence>
<feature type="domain" description="ZP" evidence="9">
    <location>
        <begin position="3"/>
        <end position="246"/>
    </location>
</feature>
<dbReference type="InterPro" id="IPR057475">
    <property type="entry name" value="CUT_C"/>
</dbReference>
<accession>A0A0B2V6X4</accession>
<organism evidence="10 11">
    <name type="scientific">Toxocara canis</name>
    <name type="common">Canine roundworm</name>
    <dbReference type="NCBI Taxonomy" id="6265"/>
    <lineage>
        <taxon>Eukaryota</taxon>
        <taxon>Metazoa</taxon>
        <taxon>Ecdysozoa</taxon>
        <taxon>Nematoda</taxon>
        <taxon>Chromadorea</taxon>
        <taxon>Rhabditida</taxon>
        <taxon>Spirurina</taxon>
        <taxon>Ascaridomorpha</taxon>
        <taxon>Ascaridoidea</taxon>
        <taxon>Toxocaridae</taxon>
        <taxon>Toxocara</taxon>
    </lineage>
</organism>
<dbReference type="PANTHER" id="PTHR22907:SF17">
    <property type="entry name" value="ZP DOMAIN-CONTAINING PROTEIN"/>
    <property type="match status" value="1"/>
</dbReference>
<dbReference type="GO" id="GO:0042302">
    <property type="term" value="F:structural constituent of cuticle"/>
    <property type="evidence" value="ECO:0007669"/>
    <property type="project" value="UniProtKB-KW"/>
</dbReference>
<dbReference type="Pfam" id="PF25057">
    <property type="entry name" value="CUT_N"/>
    <property type="match status" value="1"/>
</dbReference>
<dbReference type="SMART" id="SM00241">
    <property type="entry name" value="ZP"/>
    <property type="match status" value="1"/>
</dbReference>
<evidence type="ECO:0000256" key="4">
    <source>
        <dbReference type="ARBA" id="ARBA00022692"/>
    </source>
</evidence>
<feature type="non-terminal residue" evidence="10">
    <location>
        <position position="1"/>
    </location>
</feature>
<evidence type="ECO:0000259" key="9">
    <source>
        <dbReference type="PROSITE" id="PS51034"/>
    </source>
</evidence>
<dbReference type="EMBL" id="JPKZ01001930">
    <property type="protein sequence ID" value="KHN79206.1"/>
    <property type="molecule type" value="Genomic_DNA"/>
</dbReference>
<evidence type="ECO:0000256" key="5">
    <source>
        <dbReference type="ARBA" id="ARBA00022729"/>
    </source>
</evidence>
<protein>
    <submittedName>
        <fullName evidence="10">Cuticlin-1</fullName>
    </submittedName>
</protein>
<keyword evidence="11" id="KW-1185">Reference proteome</keyword>
<evidence type="ECO:0000256" key="8">
    <source>
        <dbReference type="SAM" id="Phobius"/>
    </source>
</evidence>
<dbReference type="OMA" id="GQDVYHS"/>
<evidence type="ECO:0000313" key="10">
    <source>
        <dbReference type="EMBL" id="KHN79206.1"/>
    </source>
</evidence>
<sequence>FCSCSADAIYAKWKTKSTFTGHVNVRYAPNRYCYQVLVTNNQIELLVPHQDCQVNRIRSLNPAGVIVETSVLISFHAEYVTAGDRIYLLQCVHTRAADHSLLPGFVRTTTPSPGFIRGPITSPRCEYRIRSNVDGSLVERVTIGEVVRHEWFCRTGPEVDLCLMVTNCYLLTSDSKHRLIDERGCSKDISILPQLQYVDKLKVSQNVSVFGVAQKPYVRFQCQLSLIPSRNGTCSIPICSLERRSRKDLQSILKGDGVKILDAVSQEVEIIEFGRNIERDLRRHKCNSATVVEKISSEEVVCVSRLSFGIVAISTIMVAICTLLVVIISMVQRFHFGGTQIG</sequence>
<dbReference type="Pfam" id="PF25301">
    <property type="entry name" value="CUT_C"/>
    <property type="match status" value="1"/>
</dbReference>
<proteinExistence type="predicted"/>
<dbReference type="InterPro" id="IPR001507">
    <property type="entry name" value="ZP_dom"/>
</dbReference>
<keyword evidence="4 8" id="KW-0812">Transmembrane</keyword>
<feature type="transmembrane region" description="Helical" evidence="8">
    <location>
        <begin position="306"/>
        <end position="331"/>
    </location>
</feature>
<evidence type="ECO:0000256" key="1">
    <source>
        <dbReference type="ARBA" id="ARBA00004251"/>
    </source>
</evidence>